<dbReference type="EMBL" id="LFZO01000012">
    <property type="protein sequence ID" value="KXT17989.1"/>
    <property type="molecule type" value="Genomic_DNA"/>
</dbReference>
<dbReference type="AlphaFoldDB" id="A0A139ITB4"/>
<protein>
    <submittedName>
        <fullName evidence="2">Uncharacterized protein</fullName>
    </submittedName>
</protein>
<evidence type="ECO:0000256" key="1">
    <source>
        <dbReference type="SAM" id="MobiDB-lite"/>
    </source>
</evidence>
<sequence length="209" mass="23917">MGYDAGFDIIPPISFRDSEEDKAKWGKFLTKIQEEFAGDAQVVSKIGYYEFVVGESPRLPRDGGKFMTFSSKISDGLTSVAEPYIRKVARIAREVFGDRVKVWNELNDAFSEYEFSDIRDSQRKYGSDEDAPWSDNNLWNTMHEFAGPTLTRTECADQSSRQEEEVEVDQEEGVTGWNSDEQDDEDHNNRPMDLTACDKECGYCGRCMY</sequence>
<feature type="compositionally biased region" description="Polar residues" evidence="1">
    <location>
        <begin position="150"/>
        <end position="159"/>
    </location>
</feature>
<organism evidence="2 3">
    <name type="scientific">Pseudocercospora musae</name>
    <dbReference type="NCBI Taxonomy" id="113226"/>
    <lineage>
        <taxon>Eukaryota</taxon>
        <taxon>Fungi</taxon>
        <taxon>Dikarya</taxon>
        <taxon>Ascomycota</taxon>
        <taxon>Pezizomycotina</taxon>
        <taxon>Dothideomycetes</taxon>
        <taxon>Dothideomycetidae</taxon>
        <taxon>Mycosphaerellales</taxon>
        <taxon>Mycosphaerellaceae</taxon>
        <taxon>Pseudocercospora</taxon>
    </lineage>
</organism>
<accession>A0A139ITB4</accession>
<dbReference type="OrthoDB" id="265717at2759"/>
<comment type="caution">
    <text evidence="2">The sequence shown here is derived from an EMBL/GenBank/DDBJ whole genome shotgun (WGS) entry which is preliminary data.</text>
</comment>
<evidence type="ECO:0000313" key="3">
    <source>
        <dbReference type="Proteomes" id="UP000073492"/>
    </source>
</evidence>
<reference evidence="2 3" key="1">
    <citation type="submission" date="2015-07" db="EMBL/GenBank/DDBJ databases">
        <title>Comparative genomics of the Sigatoka disease complex on banana suggests a link between parallel evolutionary changes in Pseudocercospora fijiensis and Pseudocercospora eumusae and increased virulence on the banana host.</title>
        <authorList>
            <person name="Chang T.-C."/>
            <person name="Salvucci A."/>
            <person name="Crous P.W."/>
            <person name="Stergiopoulos I."/>
        </authorList>
    </citation>
    <scope>NUCLEOTIDE SEQUENCE [LARGE SCALE GENOMIC DNA]</scope>
    <source>
        <strain evidence="2 3">CBS 116634</strain>
    </source>
</reference>
<feature type="region of interest" description="Disordered" evidence="1">
    <location>
        <begin position="150"/>
        <end position="193"/>
    </location>
</feature>
<name>A0A139ITB4_9PEZI</name>
<dbReference type="Proteomes" id="UP000073492">
    <property type="component" value="Unassembled WGS sequence"/>
</dbReference>
<gene>
    <name evidence="2" type="ORF">AC579_9638</name>
</gene>
<evidence type="ECO:0000313" key="2">
    <source>
        <dbReference type="EMBL" id="KXT17989.1"/>
    </source>
</evidence>
<proteinExistence type="predicted"/>
<keyword evidence="3" id="KW-1185">Reference proteome</keyword>
<dbReference type="STRING" id="113226.A0A139ITB4"/>